<protein>
    <submittedName>
        <fullName evidence="2">Uncharacterized protein</fullName>
    </submittedName>
</protein>
<gene>
    <name evidence="2" type="ORF">FEM48_Zijuj01G0156700</name>
</gene>
<dbReference type="AlphaFoldDB" id="A0A978W238"/>
<dbReference type="EMBL" id="JAEACU010000001">
    <property type="protein sequence ID" value="KAH7546022.1"/>
    <property type="molecule type" value="Genomic_DNA"/>
</dbReference>
<dbReference type="Proteomes" id="UP000813462">
    <property type="component" value="Unassembled WGS sequence"/>
</dbReference>
<sequence length="186" mass="21228">MATTPSTREEISSAQAVLLGALAPGVNGPTWNTLKTAFLMLGFCLAVMLGLAFSSSDSYVVADLLYVSLIATYSSFSDDLYCLSIQEYICNEKQPYRRPNYWNLYRSDALSSMYEQKIKHREKLFRPDGFQDLKWLQALDFMIRVMHYIVPDDLFLAQTGLVSVEHQLREMDLALNDGSEMIRKEK</sequence>
<reference evidence="2" key="1">
    <citation type="journal article" date="2021" name="Front. Plant Sci.">
        <title>Chromosome-Scale Genome Assembly for Chinese Sour Jujube and Insights Into Its Genome Evolution and Domestication Signature.</title>
        <authorList>
            <person name="Shen L.-Y."/>
            <person name="Luo H."/>
            <person name="Wang X.-L."/>
            <person name="Wang X.-M."/>
            <person name="Qiu X.-J."/>
            <person name="Liu H."/>
            <person name="Zhou S.-S."/>
            <person name="Jia K.-H."/>
            <person name="Nie S."/>
            <person name="Bao Y.-T."/>
            <person name="Zhang R.-G."/>
            <person name="Yun Q.-Z."/>
            <person name="Chai Y.-H."/>
            <person name="Lu J.-Y."/>
            <person name="Li Y."/>
            <person name="Zhao S.-W."/>
            <person name="Mao J.-F."/>
            <person name="Jia S.-G."/>
            <person name="Mao Y.-M."/>
        </authorList>
    </citation>
    <scope>NUCLEOTIDE SEQUENCE</scope>
    <source>
        <strain evidence="2">AT0</strain>
        <tissue evidence="2">Leaf</tissue>
    </source>
</reference>
<comment type="caution">
    <text evidence="2">The sequence shown here is derived from an EMBL/GenBank/DDBJ whole genome shotgun (WGS) entry which is preliminary data.</text>
</comment>
<feature type="transmembrane region" description="Helical" evidence="1">
    <location>
        <begin position="36"/>
        <end position="53"/>
    </location>
</feature>
<keyword evidence="1" id="KW-0812">Transmembrane</keyword>
<proteinExistence type="predicted"/>
<keyword evidence="1" id="KW-0472">Membrane</keyword>
<evidence type="ECO:0000256" key="1">
    <source>
        <dbReference type="SAM" id="Phobius"/>
    </source>
</evidence>
<accession>A0A978W238</accession>
<keyword evidence="1" id="KW-1133">Transmembrane helix</keyword>
<name>A0A978W238_ZIZJJ</name>
<evidence type="ECO:0000313" key="3">
    <source>
        <dbReference type="Proteomes" id="UP000813462"/>
    </source>
</evidence>
<evidence type="ECO:0000313" key="2">
    <source>
        <dbReference type="EMBL" id="KAH7546022.1"/>
    </source>
</evidence>
<organism evidence="2 3">
    <name type="scientific">Ziziphus jujuba var. spinosa</name>
    <dbReference type="NCBI Taxonomy" id="714518"/>
    <lineage>
        <taxon>Eukaryota</taxon>
        <taxon>Viridiplantae</taxon>
        <taxon>Streptophyta</taxon>
        <taxon>Embryophyta</taxon>
        <taxon>Tracheophyta</taxon>
        <taxon>Spermatophyta</taxon>
        <taxon>Magnoliopsida</taxon>
        <taxon>eudicotyledons</taxon>
        <taxon>Gunneridae</taxon>
        <taxon>Pentapetalae</taxon>
        <taxon>rosids</taxon>
        <taxon>fabids</taxon>
        <taxon>Rosales</taxon>
        <taxon>Rhamnaceae</taxon>
        <taxon>Paliureae</taxon>
        <taxon>Ziziphus</taxon>
    </lineage>
</organism>